<sequence>MDKKKYSCYHSKIESSQDLSKFREDNKDKIPEVKKNSGDTYYFSHKKGNEILVTGLPKSEKGWKLDDLIRLKGDCLVPRSKTAADHKPKGFKSSDVNKCDIEKALELPNRDWKYLVDHASKLELHIESKIADESQSTLLTATGPAYSNLGGDVRSVEVVGLTTTDVLSSPPSSCKRQKLMPCDSNASLAANLVPPYPVCSDYESSILSEAAAGNSKVTTDYVNHEQGSEDQETVDQSKKNINSVDQHLKHKSFEEARSLGAESFLRLSKMHAGTFYFSHRETTTVLVTGLNKSEQARKDDLISVTGDWEKGAGDTDALHYLVPMTKAAAHKPTGPKYHGVDAEKRTLNCSGRD</sequence>
<name>A0A978VFS8_ZIZJJ</name>
<dbReference type="EMBL" id="JAEACU010000005">
    <property type="protein sequence ID" value="KAH7529217.1"/>
    <property type="molecule type" value="Genomic_DNA"/>
</dbReference>
<organism evidence="2 3">
    <name type="scientific">Ziziphus jujuba var. spinosa</name>
    <dbReference type="NCBI Taxonomy" id="714518"/>
    <lineage>
        <taxon>Eukaryota</taxon>
        <taxon>Viridiplantae</taxon>
        <taxon>Streptophyta</taxon>
        <taxon>Embryophyta</taxon>
        <taxon>Tracheophyta</taxon>
        <taxon>Spermatophyta</taxon>
        <taxon>Magnoliopsida</taxon>
        <taxon>eudicotyledons</taxon>
        <taxon>Gunneridae</taxon>
        <taxon>Pentapetalae</taxon>
        <taxon>rosids</taxon>
        <taxon>fabids</taxon>
        <taxon>Rosales</taxon>
        <taxon>Rhamnaceae</taxon>
        <taxon>Paliureae</taxon>
        <taxon>Ziziphus</taxon>
    </lineage>
</organism>
<evidence type="ECO:0000313" key="3">
    <source>
        <dbReference type="Proteomes" id="UP000813462"/>
    </source>
</evidence>
<gene>
    <name evidence="2" type="ORF">FEM48_Zijuj05G0161100</name>
</gene>
<evidence type="ECO:0000313" key="2">
    <source>
        <dbReference type="EMBL" id="KAH7529217.1"/>
    </source>
</evidence>
<proteinExistence type="predicted"/>
<feature type="region of interest" description="Disordered" evidence="1">
    <location>
        <begin position="330"/>
        <end position="353"/>
    </location>
</feature>
<reference evidence="2" key="1">
    <citation type="journal article" date="2021" name="Front. Plant Sci.">
        <title>Chromosome-Scale Genome Assembly for Chinese Sour Jujube and Insights Into Its Genome Evolution and Domestication Signature.</title>
        <authorList>
            <person name="Shen L.-Y."/>
            <person name="Luo H."/>
            <person name="Wang X.-L."/>
            <person name="Wang X.-M."/>
            <person name="Qiu X.-J."/>
            <person name="Liu H."/>
            <person name="Zhou S.-S."/>
            <person name="Jia K.-H."/>
            <person name="Nie S."/>
            <person name="Bao Y.-T."/>
            <person name="Zhang R.-G."/>
            <person name="Yun Q.-Z."/>
            <person name="Chai Y.-H."/>
            <person name="Lu J.-Y."/>
            <person name="Li Y."/>
            <person name="Zhao S.-W."/>
            <person name="Mao J.-F."/>
            <person name="Jia S.-G."/>
            <person name="Mao Y.-M."/>
        </authorList>
    </citation>
    <scope>NUCLEOTIDE SEQUENCE</scope>
    <source>
        <strain evidence="2">AT0</strain>
        <tissue evidence="2">Leaf</tissue>
    </source>
</reference>
<accession>A0A978VFS8</accession>
<dbReference type="AlphaFoldDB" id="A0A978VFS8"/>
<feature type="compositionally biased region" description="Basic and acidic residues" evidence="1">
    <location>
        <begin position="338"/>
        <end position="353"/>
    </location>
</feature>
<dbReference type="Proteomes" id="UP000813462">
    <property type="component" value="Unassembled WGS sequence"/>
</dbReference>
<protein>
    <submittedName>
        <fullName evidence="2">Uncharacterized protein</fullName>
    </submittedName>
</protein>
<comment type="caution">
    <text evidence="2">The sequence shown here is derived from an EMBL/GenBank/DDBJ whole genome shotgun (WGS) entry which is preliminary data.</text>
</comment>
<evidence type="ECO:0000256" key="1">
    <source>
        <dbReference type="SAM" id="MobiDB-lite"/>
    </source>
</evidence>